<feature type="transmembrane region" description="Helical" evidence="1">
    <location>
        <begin position="36"/>
        <end position="61"/>
    </location>
</feature>
<evidence type="ECO:0000313" key="3">
    <source>
        <dbReference type="Proteomes" id="UP000324767"/>
    </source>
</evidence>
<accession>A0A5M8PQ37</accession>
<protein>
    <submittedName>
        <fullName evidence="2">Uncharacterized protein</fullName>
    </submittedName>
</protein>
<keyword evidence="1" id="KW-0472">Membrane</keyword>
<comment type="caution">
    <text evidence="2">The sequence shown here is derived from an EMBL/GenBank/DDBJ whole genome shotgun (WGS) entry which is preliminary data.</text>
</comment>
<dbReference type="Proteomes" id="UP000324767">
    <property type="component" value="Unassembled WGS sequence"/>
</dbReference>
<proteinExistence type="predicted"/>
<name>A0A5M8PQ37_9LECA</name>
<reference evidence="2 3" key="1">
    <citation type="submission" date="2019-09" db="EMBL/GenBank/DDBJ databases">
        <title>The hologenome of the rock-dwelling lichen Lasallia pustulata.</title>
        <authorList>
            <person name="Greshake Tzovaras B."/>
            <person name="Segers F."/>
            <person name="Bicker A."/>
            <person name="Dal Grande F."/>
            <person name="Otte J."/>
            <person name="Hankeln T."/>
            <person name="Schmitt I."/>
            <person name="Ebersberger I."/>
        </authorList>
    </citation>
    <scope>NUCLEOTIDE SEQUENCE [LARGE SCALE GENOMIC DNA]</scope>
    <source>
        <strain evidence="2">A1-1</strain>
    </source>
</reference>
<keyword evidence="1" id="KW-0812">Transmembrane</keyword>
<evidence type="ECO:0000313" key="2">
    <source>
        <dbReference type="EMBL" id="KAA6411658.1"/>
    </source>
</evidence>
<evidence type="ECO:0000256" key="1">
    <source>
        <dbReference type="SAM" id="Phobius"/>
    </source>
</evidence>
<sequence length="140" mass="15910">MPPPPSSLAQVPFLELFTTSLQTLTVYMNIAGAHCIFYLAPCLPLLIPAIYSLTFIILCYLSRRTLLYFHYPPAKSSSTRTNNQAHQMAVPHEIKVDYAYSNNQYRQRQSEESDEEETEDSSLWARLSACCASRPSELDL</sequence>
<dbReference type="EMBL" id="VXIT01000007">
    <property type="protein sequence ID" value="KAA6411658.1"/>
    <property type="molecule type" value="Genomic_DNA"/>
</dbReference>
<keyword evidence="1" id="KW-1133">Transmembrane helix</keyword>
<gene>
    <name evidence="2" type="ORF">FRX48_04939</name>
</gene>
<organism evidence="2 3">
    <name type="scientific">Lasallia pustulata</name>
    <dbReference type="NCBI Taxonomy" id="136370"/>
    <lineage>
        <taxon>Eukaryota</taxon>
        <taxon>Fungi</taxon>
        <taxon>Dikarya</taxon>
        <taxon>Ascomycota</taxon>
        <taxon>Pezizomycotina</taxon>
        <taxon>Lecanoromycetes</taxon>
        <taxon>OSLEUM clade</taxon>
        <taxon>Umbilicariomycetidae</taxon>
        <taxon>Umbilicariales</taxon>
        <taxon>Umbilicariaceae</taxon>
        <taxon>Lasallia</taxon>
    </lineage>
</organism>
<dbReference type="AlphaFoldDB" id="A0A5M8PQ37"/>